<organism evidence="1 2">
    <name type="scientific">Phaeobacter italicus</name>
    <dbReference type="NCBI Taxonomy" id="481446"/>
    <lineage>
        <taxon>Bacteria</taxon>
        <taxon>Pseudomonadati</taxon>
        <taxon>Pseudomonadota</taxon>
        <taxon>Alphaproteobacteria</taxon>
        <taxon>Rhodobacterales</taxon>
        <taxon>Roseobacteraceae</taxon>
        <taxon>Phaeobacter</taxon>
    </lineage>
</organism>
<dbReference type="Pfam" id="PF06995">
    <property type="entry name" value="Phage_P2_GpU"/>
    <property type="match status" value="1"/>
</dbReference>
<dbReference type="Proteomes" id="UP000043764">
    <property type="component" value="Unassembled WGS sequence"/>
</dbReference>
<evidence type="ECO:0000313" key="1">
    <source>
        <dbReference type="EMBL" id="CRL09762.1"/>
    </source>
</evidence>
<protein>
    <submittedName>
        <fullName evidence="1">Phage protein U</fullName>
    </submittedName>
</protein>
<gene>
    <name evidence="1" type="ORF">NIT7321_00596</name>
</gene>
<dbReference type="RefSeq" id="WP_008562523.1">
    <property type="nucleotide sequence ID" value="NZ_CANLNU010000014.1"/>
</dbReference>
<evidence type="ECO:0000313" key="2">
    <source>
        <dbReference type="Proteomes" id="UP000043764"/>
    </source>
</evidence>
<sequence>MSGPVPMALGPFKFKAHGLGFTEMERKLDATWAELETAGRLNALQWTGPTSEVITIKGVAFPAEFGGEGTLNGIKMSARLGVPQILLSGGGRIYGLHAIEGVDEEGAYYDRKGAPARVGYSLKLRKIGFGFSLLSLLRGL</sequence>
<name>A0A0H5CXN7_9RHOB</name>
<proteinExistence type="predicted"/>
<dbReference type="AlphaFoldDB" id="A0A0H5CXN7"/>
<accession>A0A0H5CXN7</accession>
<dbReference type="InterPro" id="IPR009734">
    <property type="entry name" value="Myoviridae_GpU"/>
</dbReference>
<reference evidence="2" key="1">
    <citation type="submission" date="2015-05" db="EMBL/GenBank/DDBJ databases">
        <authorList>
            <person name="Rodrigo-Torres Lidia"/>
            <person name="Arahal R.David."/>
        </authorList>
    </citation>
    <scope>NUCLEOTIDE SEQUENCE [LARGE SCALE GENOMIC DNA]</scope>
    <source>
        <strain evidence="2">CECT 7321</strain>
    </source>
</reference>
<keyword evidence="2" id="KW-1185">Reference proteome</keyword>
<dbReference type="EMBL" id="CVRL01000006">
    <property type="protein sequence ID" value="CRL09762.1"/>
    <property type="molecule type" value="Genomic_DNA"/>
</dbReference>